<dbReference type="Proteomes" id="UP001204445">
    <property type="component" value="Unassembled WGS sequence"/>
</dbReference>
<dbReference type="SUPFAM" id="SSF143744">
    <property type="entry name" value="GlcG-like"/>
    <property type="match status" value="1"/>
</dbReference>
<sequence>MIEMTLEMARQAAEAAHETSKQFNKPMSVSVVDEAGRLVFYSRGDGAGFFTFDTSRAKAMAAASFRRSTMEITEHKDQNPLLWYSLPSVMPAQALPSPGGVPIWKDGHVIGGIGLGGGAPDEDDTCAIAGAKAIGSNTQ</sequence>
<name>A0AAE3HNI7_9GAMM</name>
<comment type="caution">
    <text evidence="1">The sequence shown here is derived from an EMBL/GenBank/DDBJ whole genome shotgun (WGS) entry which is preliminary data.</text>
</comment>
<dbReference type="InterPro" id="IPR005624">
    <property type="entry name" value="PduO/GlcC-like"/>
</dbReference>
<organism evidence="1 2">
    <name type="scientific">Methylohalomonas lacus</name>
    <dbReference type="NCBI Taxonomy" id="398773"/>
    <lineage>
        <taxon>Bacteria</taxon>
        <taxon>Pseudomonadati</taxon>
        <taxon>Pseudomonadota</taxon>
        <taxon>Gammaproteobacteria</taxon>
        <taxon>Methylohalomonadales</taxon>
        <taxon>Methylohalomonadaceae</taxon>
        <taxon>Methylohalomonas</taxon>
    </lineage>
</organism>
<dbReference type="Pfam" id="PF03928">
    <property type="entry name" value="HbpS-like"/>
    <property type="match status" value="1"/>
</dbReference>
<dbReference type="PANTHER" id="PTHR34309">
    <property type="entry name" value="SLR1406 PROTEIN"/>
    <property type="match status" value="1"/>
</dbReference>
<keyword evidence="2" id="KW-1185">Reference proteome</keyword>
<gene>
    <name evidence="1" type="ORF">J2T55_002606</name>
</gene>
<dbReference type="EMBL" id="JANUCT010000027">
    <property type="protein sequence ID" value="MCS3904567.1"/>
    <property type="molecule type" value="Genomic_DNA"/>
</dbReference>
<dbReference type="PANTHER" id="PTHR34309:SF10">
    <property type="entry name" value="SLR1406 PROTEIN"/>
    <property type="match status" value="1"/>
</dbReference>
<proteinExistence type="predicted"/>
<evidence type="ECO:0000313" key="1">
    <source>
        <dbReference type="EMBL" id="MCS3904567.1"/>
    </source>
</evidence>
<reference evidence="1" key="1">
    <citation type="submission" date="2022-08" db="EMBL/GenBank/DDBJ databases">
        <title>Genomic Encyclopedia of Type Strains, Phase III (KMG-III): the genomes of soil and plant-associated and newly described type strains.</title>
        <authorList>
            <person name="Whitman W."/>
        </authorList>
    </citation>
    <scope>NUCLEOTIDE SEQUENCE</scope>
    <source>
        <strain evidence="1">HMT 1</strain>
    </source>
</reference>
<dbReference type="RefSeq" id="WP_259057735.1">
    <property type="nucleotide sequence ID" value="NZ_JANUCT010000027.1"/>
</dbReference>
<dbReference type="InterPro" id="IPR038084">
    <property type="entry name" value="PduO/GlcC-like_sf"/>
</dbReference>
<protein>
    <submittedName>
        <fullName evidence="1">Uncharacterized protein GlcG (DUF336 family)</fullName>
    </submittedName>
</protein>
<dbReference type="InterPro" id="IPR052517">
    <property type="entry name" value="GlcG_carb_metab_protein"/>
</dbReference>
<evidence type="ECO:0000313" key="2">
    <source>
        <dbReference type="Proteomes" id="UP001204445"/>
    </source>
</evidence>
<accession>A0AAE3HNI7</accession>
<dbReference type="Gene3D" id="3.30.450.150">
    <property type="entry name" value="Haem-degrading domain"/>
    <property type="match status" value="1"/>
</dbReference>
<dbReference type="AlphaFoldDB" id="A0AAE3HNI7"/>